<evidence type="ECO:0000313" key="3">
    <source>
        <dbReference type="Proteomes" id="UP000196803"/>
    </source>
</evidence>
<reference evidence="2 3" key="1">
    <citation type="submission" date="2017-05" db="EMBL/GenBank/DDBJ databases">
        <authorList>
            <person name="Varghese N."/>
            <person name="Submissions S."/>
        </authorList>
    </citation>
    <scope>NUCLEOTIDE SEQUENCE [LARGE SCALE GENOMIC DNA]</scope>
    <source>
        <strain evidence="2 3">MACB1020</strain>
    </source>
</reference>
<dbReference type="EMBL" id="FXXC01000001">
    <property type="protein sequence ID" value="SMR91649.1"/>
    <property type="molecule type" value="Genomic_DNA"/>
</dbReference>
<keyword evidence="3" id="KW-1185">Reference proteome</keyword>
<organism evidence="2 3">
    <name type="scientific">Caldicellulosiruptor bescii</name>
    <name type="common">Anaerocellum thermophilum</name>
    <dbReference type="NCBI Taxonomy" id="31899"/>
    <lineage>
        <taxon>Bacteria</taxon>
        <taxon>Bacillati</taxon>
        <taxon>Bacillota</taxon>
        <taxon>Bacillota incertae sedis</taxon>
        <taxon>Caldicellulosiruptorales</taxon>
        <taxon>Caldicellulosiruptoraceae</taxon>
        <taxon>Caldicellulosiruptor</taxon>
    </lineage>
</organism>
<keyword evidence="1" id="KW-0472">Membrane</keyword>
<gene>
    <name evidence="2" type="ORF">SAMN05216240_0578</name>
</gene>
<evidence type="ECO:0008006" key="4">
    <source>
        <dbReference type="Google" id="ProtNLM"/>
    </source>
</evidence>
<dbReference type="PROSITE" id="PS51257">
    <property type="entry name" value="PROKAR_LIPOPROTEIN"/>
    <property type="match status" value="1"/>
</dbReference>
<feature type="transmembrane region" description="Helical" evidence="1">
    <location>
        <begin position="30"/>
        <end position="48"/>
    </location>
</feature>
<accession>A0ABY1S6F5</accession>
<proteinExistence type="predicted"/>
<sequence length="68" mass="7668">MPRELVFAGVVGIISCILILMLLPLKEQPLYGFLIIVLCIVVAICLDIQSRVFREPLQGNKNRKKESD</sequence>
<name>A0ABY1S6F5_CALBS</name>
<protein>
    <recommendedName>
        <fullName evidence="4">Lipoprotein</fullName>
    </recommendedName>
</protein>
<keyword evidence="1" id="KW-1133">Transmembrane helix</keyword>
<evidence type="ECO:0000256" key="1">
    <source>
        <dbReference type="SAM" id="Phobius"/>
    </source>
</evidence>
<evidence type="ECO:0000313" key="2">
    <source>
        <dbReference type="EMBL" id="SMR91649.1"/>
    </source>
</evidence>
<feature type="transmembrane region" description="Helical" evidence="1">
    <location>
        <begin position="5"/>
        <end position="24"/>
    </location>
</feature>
<comment type="caution">
    <text evidence="2">The sequence shown here is derived from an EMBL/GenBank/DDBJ whole genome shotgun (WGS) entry which is preliminary data.</text>
</comment>
<dbReference type="Proteomes" id="UP000196803">
    <property type="component" value="Unassembled WGS sequence"/>
</dbReference>
<keyword evidence="1" id="KW-0812">Transmembrane</keyword>